<sequence>MADWNSDETLTDTLDTPAFKKQRPRASSTCSPETYAQVEMQRLGRRQSSEPTLSVEQNEEINSWIVPNGRKRSSSHSVVPSDEVDDYFIKRNSKALTENAKKLSQDELHSLVLDIFKPLDFYEILFDRMKKNDGQKEKTDKQD</sequence>
<feature type="compositionally biased region" description="Acidic residues" evidence="1">
    <location>
        <begin position="1"/>
        <end position="10"/>
    </location>
</feature>
<name>A0A3M6ULX0_POCDA</name>
<dbReference type="AlphaFoldDB" id="A0A3M6ULX0"/>
<dbReference type="Proteomes" id="UP000275408">
    <property type="component" value="Unassembled WGS sequence"/>
</dbReference>
<proteinExistence type="predicted"/>
<protein>
    <submittedName>
        <fullName evidence="2">Uncharacterized protein</fullName>
    </submittedName>
</protein>
<dbReference type="EMBL" id="RCHS01001219">
    <property type="protein sequence ID" value="RMX54657.1"/>
    <property type="molecule type" value="Genomic_DNA"/>
</dbReference>
<evidence type="ECO:0000256" key="1">
    <source>
        <dbReference type="SAM" id="MobiDB-lite"/>
    </source>
</evidence>
<evidence type="ECO:0000313" key="2">
    <source>
        <dbReference type="EMBL" id="RMX54657.1"/>
    </source>
</evidence>
<feature type="region of interest" description="Disordered" evidence="1">
    <location>
        <begin position="1"/>
        <end position="33"/>
    </location>
</feature>
<keyword evidence="3" id="KW-1185">Reference proteome</keyword>
<reference evidence="2 3" key="1">
    <citation type="journal article" date="2018" name="Sci. Rep.">
        <title>Comparative analysis of the Pocillopora damicornis genome highlights role of immune system in coral evolution.</title>
        <authorList>
            <person name="Cunning R."/>
            <person name="Bay R.A."/>
            <person name="Gillette P."/>
            <person name="Baker A.C."/>
            <person name="Traylor-Knowles N."/>
        </authorList>
    </citation>
    <scope>NUCLEOTIDE SEQUENCE [LARGE SCALE GENOMIC DNA]</scope>
    <source>
        <strain evidence="2">RSMAS</strain>
        <tissue evidence="2">Whole animal</tissue>
    </source>
</reference>
<organism evidence="2 3">
    <name type="scientific">Pocillopora damicornis</name>
    <name type="common">Cauliflower coral</name>
    <name type="synonym">Millepora damicornis</name>
    <dbReference type="NCBI Taxonomy" id="46731"/>
    <lineage>
        <taxon>Eukaryota</taxon>
        <taxon>Metazoa</taxon>
        <taxon>Cnidaria</taxon>
        <taxon>Anthozoa</taxon>
        <taxon>Hexacorallia</taxon>
        <taxon>Scleractinia</taxon>
        <taxon>Astrocoeniina</taxon>
        <taxon>Pocilloporidae</taxon>
        <taxon>Pocillopora</taxon>
    </lineage>
</organism>
<evidence type="ECO:0000313" key="3">
    <source>
        <dbReference type="Proteomes" id="UP000275408"/>
    </source>
</evidence>
<gene>
    <name evidence="2" type="ORF">pdam_00009335</name>
</gene>
<accession>A0A3M6ULX0</accession>
<comment type="caution">
    <text evidence="2">The sequence shown here is derived from an EMBL/GenBank/DDBJ whole genome shotgun (WGS) entry which is preliminary data.</text>
</comment>